<dbReference type="InterPro" id="IPR011971">
    <property type="entry name" value="CHP02284"/>
</dbReference>
<feature type="domain" description="DUF2383" evidence="1">
    <location>
        <begin position="5"/>
        <end position="112"/>
    </location>
</feature>
<evidence type="ECO:0000313" key="2">
    <source>
        <dbReference type="EMBL" id="SDK93159.1"/>
    </source>
</evidence>
<dbReference type="EMBL" id="FNFD01000012">
    <property type="protein sequence ID" value="SDK93159.1"/>
    <property type="molecule type" value="Genomic_DNA"/>
</dbReference>
<sequence>MTRTTAQLNELIEITRDGERFYQHAIEEVKDTRLQSLFRDMAQAKTEVIQALAVKVAANHEQPAQGGTALGKLREVYADTRATLAKDENGAYIAQLEAAEDRIVHAFEDALESAEPDVRALLSVEMPKVRACHDRMRSLKQSLG</sequence>
<dbReference type="NCBIfam" id="TIGR02284">
    <property type="entry name" value="PA2169 family four-helix-bundle protein"/>
    <property type="match status" value="1"/>
</dbReference>
<protein>
    <recommendedName>
        <fullName evidence="1">DUF2383 domain-containing protein</fullName>
    </recommendedName>
</protein>
<evidence type="ECO:0000313" key="3">
    <source>
        <dbReference type="Proteomes" id="UP000198706"/>
    </source>
</evidence>
<organism evidence="2 3">
    <name type="scientific">Pseudomonas indica</name>
    <dbReference type="NCBI Taxonomy" id="137658"/>
    <lineage>
        <taxon>Bacteria</taxon>
        <taxon>Pseudomonadati</taxon>
        <taxon>Pseudomonadota</taxon>
        <taxon>Gammaproteobacteria</taxon>
        <taxon>Pseudomonadales</taxon>
        <taxon>Pseudomonadaceae</taxon>
        <taxon>Pseudomonas</taxon>
    </lineage>
</organism>
<dbReference type="InterPro" id="IPR019052">
    <property type="entry name" value="DUF2383"/>
</dbReference>
<gene>
    <name evidence="2" type="ORF">SAMN05216186_11236</name>
</gene>
<evidence type="ECO:0000259" key="1">
    <source>
        <dbReference type="Pfam" id="PF09537"/>
    </source>
</evidence>
<keyword evidence="3" id="KW-1185">Reference proteome</keyword>
<dbReference type="AlphaFoldDB" id="A0A1G9FXS7"/>
<dbReference type="Pfam" id="PF09537">
    <property type="entry name" value="DUF2383"/>
    <property type="match status" value="1"/>
</dbReference>
<reference evidence="2 3" key="1">
    <citation type="submission" date="2016-10" db="EMBL/GenBank/DDBJ databases">
        <authorList>
            <person name="de Groot N.N."/>
        </authorList>
    </citation>
    <scope>NUCLEOTIDE SEQUENCE [LARGE SCALE GENOMIC DNA]</scope>
    <source>
        <strain evidence="2 3">JCM 21544</strain>
    </source>
</reference>
<dbReference type="InterPro" id="IPR012347">
    <property type="entry name" value="Ferritin-like"/>
</dbReference>
<dbReference type="STRING" id="137658.SAMN05216186_11236"/>
<dbReference type="Proteomes" id="UP000198706">
    <property type="component" value="Unassembled WGS sequence"/>
</dbReference>
<name>A0A1G9FXS7_9PSED</name>
<proteinExistence type="predicted"/>
<dbReference type="Gene3D" id="1.20.1260.10">
    <property type="match status" value="1"/>
</dbReference>
<accession>A0A1G9FXS7</accession>
<dbReference type="RefSeq" id="WP_084338585.1">
    <property type="nucleotide sequence ID" value="NZ_CBKZNZ010000031.1"/>
</dbReference>
<dbReference type="OrthoDB" id="268257at2"/>